<dbReference type="Ensembl" id="ENSCCRT00000015572.2">
    <property type="protein sequence ID" value="ENSCCRP00000014260.2"/>
    <property type="gene ID" value="ENSCCRG00000007764.2"/>
</dbReference>
<feature type="compositionally biased region" description="Low complexity" evidence="9">
    <location>
        <begin position="499"/>
        <end position="515"/>
    </location>
</feature>
<keyword evidence="6" id="KW-0333">Golgi apparatus</keyword>
<proteinExistence type="inferred from homology"/>
<feature type="domain" description="COG complex component COG2 C-terminal" evidence="11">
    <location>
        <begin position="401"/>
        <end position="717"/>
    </location>
</feature>
<protein>
    <recommendedName>
        <fullName evidence="3">Conserved oligomeric Golgi complex subunit 2</fullName>
    </recommendedName>
    <alternativeName>
        <fullName evidence="8">Component of oligomeric Golgi complex 2</fullName>
    </alternativeName>
</protein>
<evidence type="ECO:0000256" key="7">
    <source>
        <dbReference type="ARBA" id="ARBA00023136"/>
    </source>
</evidence>
<evidence type="ECO:0000313" key="13">
    <source>
        <dbReference type="Proteomes" id="UP001108240"/>
    </source>
</evidence>
<dbReference type="GO" id="GO:0015031">
    <property type="term" value="P:protein transport"/>
    <property type="evidence" value="ECO:0007669"/>
    <property type="project" value="UniProtKB-KW"/>
</dbReference>
<evidence type="ECO:0000256" key="1">
    <source>
        <dbReference type="ARBA" id="ARBA00004395"/>
    </source>
</evidence>
<dbReference type="GeneTree" id="ENSGT00390000012040"/>
<dbReference type="OMA" id="TFIDKCM"/>
<dbReference type="Proteomes" id="UP001108240">
    <property type="component" value="Unplaced"/>
</dbReference>
<keyword evidence="7" id="KW-0472">Membrane</keyword>
<dbReference type="GO" id="GO:0017119">
    <property type="term" value="C:Golgi transport complex"/>
    <property type="evidence" value="ECO:0007669"/>
    <property type="project" value="TreeGrafter"/>
</dbReference>
<keyword evidence="13" id="KW-1185">Reference proteome</keyword>
<organism evidence="12 13">
    <name type="scientific">Cyprinus carpio carpio</name>
    <dbReference type="NCBI Taxonomy" id="630221"/>
    <lineage>
        <taxon>Eukaryota</taxon>
        <taxon>Metazoa</taxon>
        <taxon>Chordata</taxon>
        <taxon>Craniata</taxon>
        <taxon>Vertebrata</taxon>
        <taxon>Euteleostomi</taxon>
        <taxon>Actinopterygii</taxon>
        <taxon>Neopterygii</taxon>
        <taxon>Teleostei</taxon>
        <taxon>Ostariophysi</taxon>
        <taxon>Cypriniformes</taxon>
        <taxon>Cyprinidae</taxon>
        <taxon>Cyprininae</taxon>
        <taxon>Cyprinus</taxon>
    </lineage>
</organism>
<keyword evidence="4" id="KW-0813">Transport</keyword>
<dbReference type="GO" id="GO:0007030">
    <property type="term" value="P:Golgi organization"/>
    <property type="evidence" value="ECO:0007669"/>
    <property type="project" value="InterPro"/>
</dbReference>
<name>A0A8C1A894_CYPCA</name>
<comment type="subcellular location">
    <subcellularLocation>
        <location evidence="1">Golgi apparatus membrane</location>
        <topology evidence="1">Peripheral membrane protein</topology>
    </subcellularLocation>
</comment>
<evidence type="ECO:0000313" key="12">
    <source>
        <dbReference type="Ensembl" id="ENSCCRP00000014260.2"/>
    </source>
</evidence>
<dbReference type="AlphaFoldDB" id="A0A8C1A894"/>
<feature type="region of interest" description="Disordered" evidence="9">
    <location>
        <begin position="489"/>
        <end position="523"/>
    </location>
</feature>
<evidence type="ECO:0000259" key="11">
    <source>
        <dbReference type="Pfam" id="PF12022"/>
    </source>
</evidence>
<reference evidence="12" key="2">
    <citation type="submission" date="2025-09" db="UniProtKB">
        <authorList>
            <consortium name="Ensembl"/>
        </authorList>
    </citation>
    <scope>IDENTIFICATION</scope>
</reference>
<evidence type="ECO:0000256" key="6">
    <source>
        <dbReference type="ARBA" id="ARBA00023034"/>
    </source>
</evidence>
<accession>A0A8C1A894</accession>
<evidence type="ECO:0000256" key="2">
    <source>
        <dbReference type="ARBA" id="ARBA00007603"/>
    </source>
</evidence>
<dbReference type="GO" id="GO:0000139">
    <property type="term" value="C:Golgi membrane"/>
    <property type="evidence" value="ECO:0007669"/>
    <property type="project" value="UniProtKB-SubCell"/>
</dbReference>
<comment type="similarity">
    <text evidence="2">Belongs to the COG2 family.</text>
</comment>
<evidence type="ECO:0000259" key="10">
    <source>
        <dbReference type="Pfam" id="PF06148"/>
    </source>
</evidence>
<dbReference type="Pfam" id="PF12022">
    <property type="entry name" value="COG2_C"/>
    <property type="match status" value="1"/>
</dbReference>
<reference evidence="12" key="1">
    <citation type="submission" date="2025-08" db="UniProtKB">
        <authorList>
            <consortium name="Ensembl"/>
        </authorList>
    </citation>
    <scope>IDENTIFICATION</scope>
</reference>
<evidence type="ECO:0000256" key="9">
    <source>
        <dbReference type="SAM" id="MobiDB-lite"/>
    </source>
</evidence>
<dbReference type="InterPro" id="IPR024602">
    <property type="entry name" value="COG_su2_N"/>
</dbReference>
<dbReference type="PANTHER" id="PTHR12961">
    <property type="entry name" value="CONSERVED OLIGOMERIC GOLGI COMPLEX COMPONENT 2"/>
    <property type="match status" value="1"/>
</dbReference>
<dbReference type="PANTHER" id="PTHR12961:SF0">
    <property type="entry name" value="CONSERVED OLIGOMERIC GOLGI COMPLEX SUBUNIT 2"/>
    <property type="match status" value="1"/>
</dbReference>
<keyword evidence="5" id="KW-0653">Protein transport</keyword>
<dbReference type="GO" id="GO:0006891">
    <property type="term" value="P:intra-Golgi vesicle-mediated transport"/>
    <property type="evidence" value="ECO:0007669"/>
    <property type="project" value="TreeGrafter"/>
</dbReference>
<evidence type="ECO:0000256" key="5">
    <source>
        <dbReference type="ARBA" id="ARBA00022927"/>
    </source>
</evidence>
<sequence>MNHRCLRHELYLLCHSVKMPCGRINIVQSDNSYNSVKRDPVRRFKNTMDDFDVDKFVADCRKRVQLEEMREDLEQYYRLLKTAMVELINKDYADFVNLSTNLVGMDKALNQLSVPLGQLREEVLSLRSSVNEVIEAIDTQLSKQDDIQKKKLCVLRLIQVVRSVEKIEKILHQNTKDSTSLETSSPLLAGQILERIATEFNQLQFHAVQSKGMPLLDKVRPRIAGITAMLQQSLEGLLIQGLQTTNIDIVRHCLRTYATIDKTRDAEALVGQVLVKPYMDEVIVDQFVKSNPSGLKMMYTKLLEFVPHHCRLLREVTGGAISSDKADIVPGYDFLVNSVWPEIIRGVEERVPSLFSAGNPDVFYERYTVSMDFVRKFERQCGSQASVKRLRAHPCYQSFQNKWNLPVYFQLRFKEIAGSLENAISDGLEAAPAGSSYHLQVTEVLWSCVCRCWADQVYLSPLAHRFWKLTLQLISRYTTFLTEVLTKTPPADTSKDSIRPLPSSASSTSSRTSQDADSETGGPTVLSTKKLVFIAADVDKLQGQIPDISEMIKAKLESIGFKNFAIVSEALKDSSASLSSCVPTLNSRMTQHLTERSVRFLKNASEVPRLYRRTNKEVPTRASAYMDNALQPLHQLVTNSKNVVKDSIILEWLRVTLSDCTHRYFETISDVLSSVRKMEESLKRLKQARKTTTTSTIGINAGPSDDSKIRLQLALDVEYLGEQIEKMGLQPSDITMFSSLLELVQEARDLASAEQTGS</sequence>
<feature type="domain" description="Conserved oligomeric Golgi complex subunit 2 N-terminal" evidence="10">
    <location>
        <begin position="48"/>
        <end position="112"/>
    </location>
</feature>
<dbReference type="InterPro" id="IPR009316">
    <property type="entry name" value="COG2"/>
</dbReference>
<dbReference type="InterPro" id="IPR024603">
    <property type="entry name" value="COG_complex_COG2_C"/>
</dbReference>
<evidence type="ECO:0000256" key="8">
    <source>
        <dbReference type="ARBA" id="ARBA00031344"/>
    </source>
</evidence>
<evidence type="ECO:0000256" key="4">
    <source>
        <dbReference type="ARBA" id="ARBA00022448"/>
    </source>
</evidence>
<dbReference type="Pfam" id="PF06148">
    <property type="entry name" value="COG2_N"/>
    <property type="match status" value="1"/>
</dbReference>
<evidence type="ECO:0000256" key="3">
    <source>
        <dbReference type="ARBA" id="ARBA00020977"/>
    </source>
</evidence>